<evidence type="ECO:0000313" key="2">
    <source>
        <dbReference type="Proteomes" id="UP001166947"/>
    </source>
</evidence>
<proteinExistence type="predicted"/>
<dbReference type="InterPro" id="IPR004927">
    <property type="entry name" value="MerB"/>
</dbReference>
<protein>
    <submittedName>
        <fullName evidence="1">Alkylmercury lyase family protein</fullName>
    </submittedName>
</protein>
<reference evidence="1" key="1">
    <citation type="submission" date="2022-08" db="EMBL/GenBank/DDBJ databases">
        <authorList>
            <person name="Volokhov D.V."/>
            <person name="Furtak V.A."/>
            <person name="Zagorodnyaya T.A."/>
        </authorList>
    </citation>
    <scope>NUCLEOTIDE SEQUENCE</scope>
    <source>
        <strain evidence="1">CSL10203-ORH2</strain>
    </source>
</reference>
<dbReference type="Pfam" id="PF03243">
    <property type="entry name" value="MerB"/>
    <property type="match status" value="1"/>
</dbReference>
<evidence type="ECO:0000313" key="1">
    <source>
        <dbReference type="EMBL" id="MCS4533424.1"/>
    </source>
</evidence>
<reference evidence="1" key="2">
    <citation type="journal article" date="2023" name="Curr. Microbiol.">
        <title>Neisseria montereyensis sp. nov., Isolated from Oropharynx of California Sea Lion (Zalophus californianus): Genomic, Phylogenetic, and Phenotypic Study.</title>
        <authorList>
            <person name="Volokhov D.V."/>
            <person name="Zagorodnyaya T.A."/>
            <person name="Furtak V.A."/>
            <person name="Nattanmai G."/>
            <person name="Randall L."/>
            <person name="Jose S."/>
            <person name="Gao Y."/>
            <person name="Gulland F.M."/>
            <person name="Eisenberg T."/>
            <person name="Delmonte P."/>
            <person name="Blom J."/>
            <person name="Mitchell K.K."/>
        </authorList>
    </citation>
    <scope>NUCLEOTIDE SEQUENCE</scope>
    <source>
        <strain evidence="1">CSL10203-ORH2</strain>
    </source>
</reference>
<dbReference type="EMBL" id="JANUXW010000002">
    <property type="protein sequence ID" value="MCS4533424.1"/>
    <property type="molecule type" value="Genomic_DNA"/>
</dbReference>
<dbReference type="SUPFAM" id="SSF160387">
    <property type="entry name" value="NosL/MerB-like"/>
    <property type="match status" value="1"/>
</dbReference>
<dbReference type="Proteomes" id="UP001166947">
    <property type="component" value="Unassembled WGS sequence"/>
</dbReference>
<sequence>MQQAISIRDYFTRPMVARLSLEENTIRENVMQAMIASRNAYPLADAPNREILQNLAERNILALAGDAVVAAYPVSGLATNKRVIFADGREAYAMCAIDALGFHYAFGEDIRIESECESCGEKIVLAMHAGRIDVLEGGNDIHVLHTDLENNHNWSCSCCNLMHFFSCSEQLNTWQSAHGHEQKTFALDLETANKVAWLLFAR</sequence>
<dbReference type="InterPro" id="IPR053717">
    <property type="entry name" value="MerB_lyase_sf"/>
</dbReference>
<comment type="caution">
    <text evidence="1">The sequence shown here is derived from an EMBL/GenBank/DDBJ whole genome shotgun (WGS) entry which is preliminary data.</text>
</comment>
<organism evidence="1 2">
    <name type="scientific">Neisseria montereyensis</name>
    <dbReference type="NCBI Taxonomy" id="2973938"/>
    <lineage>
        <taxon>Bacteria</taxon>
        <taxon>Pseudomonadati</taxon>
        <taxon>Pseudomonadota</taxon>
        <taxon>Betaproteobacteria</taxon>
        <taxon>Neisseriales</taxon>
        <taxon>Neisseriaceae</taxon>
        <taxon>Neisseria</taxon>
    </lineage>
</organism>
<dbReference type="GO" id="GO:0016829">
    <property type="term" value="F:lyase activity"/>
    <property type="evidence" value="ECO:0007669"/>
    <property type="project" value="UniProtKB-KW"/>
</dbReference>
<accession>A0ABT2FB58</accession>
<gene>
    <name evidence="1" type="ORF">NXS09_03805</name>
</gene>
<dbReference type="RefSeq" id="WP_259291222.1">
    <property type="nucleotide sequence ID" value="NZ_JANUXW010000002.1"/>
</dbReference>
<keyword evidence="2" id="KW-1185">Reference proteome</keyword>
<keyword evidence="1" id="KW-0456">Lyase</keyword>
<dbReference type="Gene3D" id="3.30.450.410">
    <property type="match status" value="1"/>
</dbReference>
<name>A0ABT2FB58_9NEIS</name>